<keyword evidence="3" id="KW-1185">Reference proteome</keyword>
<feature type="region of interest" description="Disordered" evidence="1">
    <location>
        <begin position="1"/>
        <end position="35"/>
    </location>
</feature>
<comment type="caution">
    <text evidence="2">The sequence shown here is derived from an EMBL/GenBank/DDBJ whole genome shotgun (WGS) entry which is preliminary data.</text>
</comment>
<dbReference type="AlphaFoldDB" id="A0A482V8S7"/>
<evidence type="ECO:0000313" key="3">
    <source>
        <dbReference type="Proteomes" id="UP000292052"/>
    </source>
</evidence>
<dbReference type="Proteomes" id="UP000292052">
    <property type="component" value="Unassembled WGS sequence"/>
</dbReference>
<accession>A0A482V8S7</accession>
<evidence type="ECO:0000313" key="2">
    <source>
        <dbReference type="EMBL" id="RZB39539.1"/>
    </source>
</evidence>
<protein>
    <submittedName>
        <fullName evidence="2">Uncharacterized protein</fullName>
    </submittedName>
</protein>
<proteinExistence type="predicted"/>
<evidence type="ECO:0000256" key="1">
    <source>
        <dbReference type="SAM" id="MobiDB-lite"/>
    </source>
</evidence>
<dbReference type="EMBL" id="QDEB01127540">
    <property type="protein sequence ID" value="RZB39539.1"/>
    <property type="molecule type" value="Genomic_DNA"/>
</dbReference>
<dbReference type="OrthoDB" id="10440241at2759"/>
<name>A0A482V8S7_ASBVE</name>
<sequence>MKTGDKSVGFDWPPAEVSVRPSSWSPAGARSSGRHQCVISCQSGGGA</sequence>
<organism evidence="2 3">
    <name type="scientific">Asbolus verrucosus</name>
    <name type="common">Desert ironclad beetle</name>
    <dbReference type="NCBI Taxonomy" id="1661398"/>
    <lineage>
        <taxon>Eukaryota</taxon>
        <taxon>Metazoa</taxon>
        <taxon>Ecdysozoa</taxon>
        <taxon>Arthropoda</taxon>
        <taxon>Hexapoda</taxon>
        <taxon>Insecta</taxon>
        <taxon>Pterygota</taxon>
        <taxon>Neoptera</taxon>
        <taxon>Endopterygota</taxon>
        <taxon>Coleoptera</taxon>
        <taxon>Polyphaga</taxon>
        <taxon>Cucujiformia</taxon>
        <taxon>Tenebrionidae</taxon>
        <taxon>Pimeliinae</taxon>
        <taxon>Asbolus</taxon>
    </lineage>
</organism>
<reference evidence="2 3" key="1">
    <citation type="submission" date="2017-03" db="EMBL/GenBank/DDBJ databases">
        <title>Genome of the blue death feigning beetle - Asbolus verrucosus.</title>
        <authorList>
            <person name="Rider S.D."/>
        </authorList>
    </citation>
    <scope>NUCLEOTIDE SEQUENCE [LARGE SCALE GENOMIC DNA]</scope>
    <source>
        <strain evidence="2">Butters</strain>
        <tissue evidence="2">Head and leg muscle</tissue>
    </source>
</reference>
<gene>
    <name evidence="2" type="ORF">BDFB_000599</name>
</gene>